<dbReference type="InterPro" id="IPR028055">
    <property type="entry name" value="YidC/Oxa/ALB_C"/>
</dbReference>
<keyword evidence="6 16" id="KW-0812">Transmembrane</keyword>
<keyword evidence="5" id="KW-1003">Cell membrane</keyword>
<dbReference type="OrthoDB" id="9780552at2"/>
<evidence type="ECO:0000256" key="2">
    <source>
        <dbReference type="ARBA" id="ARBA00010527"/>
    </source>
</evidence>
<dbReference type="NCBIfam" id="TIGR03592">
    <property type="entry name" value="yidC_oxa1_cterm"/>
    <property type="match status" value="1"/>
</dbReference>
<keyword evidence="4" id="KW-0813">Transport</keyword>
<feature type="transmembrane region" description="Helical" evidence="18">
    <location>
        <begin position="189"/>
        <end position="210"/>
    </location>
</feature>
<evidence type="ECO:0000256" key="17">
    <source>
        <dbReference type="SAM" id="MobiDB-lite"/>
    </source>
</evidence>
<keyword evidence="9 18" id="KW-0472">Membrane</keyword>
<dbReference type="CDD" id="cd20070">
    <property type="entry name" value="5TM_YidC_Alb3"/>
    <property type="match status" value="1"/>
</dbReference>
<feature type="region of interest" description="Disordered" evidence="17">
    <location>
        <begin position="277"/>
        <end position="366"/>
    </location>
</feature>
<keyword evidence="7" id="KW-0653">Protein transport</keyword>
<evidence type="ECO:0000256" key="9">
    <source>
        <dbReference type="ARBA" id="ARBA00023136"/>
    </source>
</evidence>
<comment type="subunit">
    <text evidence="12">Interacts with the Sec translocase complex via SecD. Specifically interacts with transmembrane segments of nascent integral membrane proteins during membrane integration.</text>
</comment>
<dbReference type="GO" id="GO:0051205">
    <property type="term" value="P:protein insertion into membrane"/>
    <property type="evidence" value="ECO:0007669"/>
    <property type="project" value="TreeGrafter"/>
</dbReference>
<feature type="transmembrane region" description="Helical" evidence="18">
    <location>
        <begin position="39"/>
        <end position="61"/>
    </location>
</feature>
<keyword evidence="10" id="KW-0143">Chaperone</keyword>
<comment type="similarity">
    <text evidence="2">Belongs to the OXA1/ALB3/YidC family. Type 1 subfamily.</text>
</comment>
<name>D3Q5N9_STANL</name>
<evidence type="ECO:0000256" key="15">
    <source>
        <dbReference type="ARBA" id="ARBA00033342"/>
    </source>
</evidence>
<evidence type="ECO:0000256" key="10">
    <source>
        <dbReference type="ARBA" id="ARBA00023186"/>
    </source>
</evidence>
<evidence type="ECO:0000256" key="11">
    <source>
        <dbReference type="ARBA" id="ARBA00025034"/>
    </source>
</evidence>
<dbReference type="EMBL" id="CP001778">
    <property type="protein sequence ID" value="ADD46099.1"/>
    <property type="molecule type" value="Genomic_DNA"/>
</dbReference>
<feature type="compositionally biased region" description="Basic residues" evidence="17">
    <location>
        <begin position="352"/>
        <end position="366"/>
    </location>
</feature>
<feature type="compositionally biased region" description="Basic and acidic residues" evidence="17">
    <location>
        <begin position="280"/>
        <end position="307"/>
    </location>
</feature>
<dbReference type="STRING" id="446470.Snas_6484"/>
<feature type="transmembrane region" description="Helical" evidence="18">
    <location>
        <begin position="106"/>
        <end position="127"/>
    </location>
</feature>
<sequence>MFTFHPLYIGISWVLLRWHDLWDLILGADPVPGALNTSWQWILAIVFLVVTIRIVLFPLFVKQIKSQRAMQRLQPKMKELQQRYKGDRETLQKEMMELYRTEKANPLMGCLPMLLQAPVFIALLWVLRRIDPDKYSNYAKTLYTWTEAQWDSAINAKLFGAPIWATFLTTQKDLKCSEHYDSCTTAATLNVQLVSGILIALMIVTTYLTTRQMILKTGWNADPQQRMIQKLMLYGIPVMLLFSGGIFPIGVVLYWVVNNAFSLGQQIWVLRKYPPPKTDTSPKADIKAKPGSKKYEEQLREKRDRAKAMAPKVGAKPKDPKKATSNAAEELKRKQEQAKAKAAQGPRPGAKPTKRKKGGATRGANK</sequence>
<reference evidence="20 21" key="1">
    <citation type="journal article" date="2009" name="Stand. Genomic Sci.">
        <title>Complete genome sequence of Stackebrandtia nassauensis type strain (LLR-40K-21).</title>
        <authorList>
            <person name="Munk C."/>
            <person name="Lapidus A."/>
            <person name="Copeland A."/>
            <person name="Jando M."/>
            <person name="Mayilraj S."/>
            <person name="Glavina Del Rio T."/>
            <person name="Nolan M."/>
            <person name="Chen F."/>
            <person name="Lucas S."/>
            <person name="Tice H."/>
            <person name="Cheng J.F."/>
            <person name="Han C."/>
            <person name="Detter J.C."/>
            <person name="Bruce D."/>
            <person name="Goodwin L."/>
            <person name="Chain P."/>
            <person name="Pitluck S."/>
            <person name="Goker M."/>
            <person name="Ovchinikova G."/>
            <person name="Pati A."/>
            <person name="Ivanova N."/>
            <person name="Mavromatis K."/>
            <person name="Chen A."/>
            <person name="Palaniappan K."/>
            <person name="Land M."/>
            <person name="Hauser L."/>
            <person name="Chang Y.J."/>
            <person name="Jeffries C.D."/>
            <person name="Bristow J."/>
            <person name="Eisen J.A."/>
            <person name="Markowitz V."/>
            <person name="Hugenholtz P."/>
            <person name="Kyrpides N.C."/>
            <person name="Klenk H.P."/>
        </authorList>
    </citation>
    <scope>NUCLEOTIDE SEQUENCE [LARGE SCALE GENOMIC DNA]</scope>
    <source>
        <strain evidence="21">DSM 44728 / CIP 108903 / NRRL B-16338 / NBRC 102104 / LLR-40K-21</strain>
    </source>
</reference>
<keyword evidence="21" id="KW-1185">Reference proteome</keyword>
<evidence type="ECO:0000256" key="16">
    <source>
        <dbReference type="RuleBase" id="RU003945"/>
    </source>
</evidence>
<evidence type="ECO:0000259" key="19">
    <source>
        <dbReference type="Pfam" id="PF02096"/>
    </source>
</evidence>
<evidence type="ECO:0000256" key="3">
    <source>
        <dbReference type="ARBA" id="ARBA00015325"/>
    </source>
</evidence>
<comment type="subcellular location">
    <subcellularLocation>
        <location evidence="1">Cell membrane</location>
        <topology evidence="1">Multi-pass membrane protein</topology>
    </subcellularLocation>
    <subcellularLocation>
        <location evidence="16">Membrane</location>
        <topology evidence="16">Multi-pass membrane protein</topology>
    </subcellularLocation>
</comment>
<feature type="compositionally biased region" description="Basic and acidic residues" evidence="17">
    <location>
        <begin position="329"/>
        <end position="339"/>
    </location>
</feature>
<comment type="function">
    <text evidence="11">Required for the insertion and/or proper folding and/or complex formation of integral membrane proteins into the membrane. Involved in integration of membrane proteins that insert both dependently and independently of the Sec translocase complex, as well as at least some lipoproteins. Aids folding of multispanning membrane proteins.</text>
</comment>
<dbReference type="InterPro" id="IPR047196">
    <property type="entry name" value="YidC_ALB_C"/>
</dbReference>
<evidence type="ECO:0000256" key="13">
    <source>
        <dbReference type="ARBA" id="ARBA00031538"/>
    </source>
</evidence>
<evidence type="ECO:0000313" key="20">
    <source>
        <dbReference type="EMBL" id="ADD46099.1"/>
    </source>
</evidence>
<feature type="transmembrane region" description="Helical" evidence="18">
    <location>
        <begin position="231"/>
        <end position="257"/>
    </location>
</feature>
<dbReference type="PANTHER" id="PTHR12428">
    <property type="entry name" value="OXA1"/>
    <property type="match status" value="1"/>
</dbReference>
<dbReference type="HOGENOM" id="CLU_036138_3_1_11"/>
<evidence type="ECO:0000256" key="1">
    <source>
        <dbReference type="ARBA" id="ARBA00004651"/>
    </source>
</evidence>
<evidence type="ECO:0000313" key="21">
    <source>
        <dbReference type="Proteomes" id="UP000000844"/>
    </source>
</evidence>
<organism evidence="20 21">
    <name type="scientific">Stackebrandtia nassauensis (strain DSM 44728 / CIP 108903 / NRRL B-16338 / NBRC 102104 / LLR-40K-21)</name>
    <dbReference type="NCBI Taxonomy" id="446470"/>
    <lineage>
        <taxon>Bacteria</taxon>
        <taxon>Bacillati</taxon>
        <taxon>Actinomycetota</taxon>
        <taxon>Actinomycetes</taxon>
        <taxon>Glycomycetales</taxon>
        <taxon>Glycomycetaceae</taxon>
        <taxon>Stackebrandtia</taxon>
    </lineage>
</organism>
<dbReference type="GO" id="GO:0015031">
    <property type="term" value="P:protein transport"/>
    <property type="evidence" value="ECO:0007669"/>
    <property type="project" value="UniProtKB-KW"/>
</dbReference>
<dbReference type="GO" id="GO:0005886">
    <property type="term" value="C:plasma membrane"/>
    <property type="evidence" value="ECO:0007669"/>
    <property type="project" value="UniProtKB-SubCell"/>
</dbReference>
<keyword evidence="8 18" id="KW-1133">Transmembrane helix</keyword>
<dbReference type="GO" id="GO:0032977">
    <property type="term" value="F:membrane insertase activity"/>
    <property type="evidence" value="ECO:0007669"/>
    <property type="project" value="InterPro"/>
</dbReference>
<dbReference type="KEGG" id="sna:Snas_6484"/>
<evidence type="ECO:0000256" key="4">
    <source>
        <dbReference type="ARBA" id="ARBA00022448"/>
    </source>
</evidence>
<dbReference type="AlphaFoldDB" id="D3Q5N9"/>
<dbReference type="Pfam" id="PF02096">
    <property type="entry name" value="60KD_IMP"/>
    <property type="match status" value="1"/>
</dbReference>
<dbReference type="eggNOG" id="COG0706">
    <property type="taxonomic scope" value="Bacteria"/>
</dbReference>
<dbReference type="InterPro" id="IPR001708">
    <property type="entry name" value="YidC/ALB3/OXA1/COX18"/>
</dbReference>
<evidence type="ECO:0000256" key="8">
    <source>
        <dbReference type="ARBA" id="ARBA00022989"/>
    </source>
</evidence>
<evidence type="ECO:0000256" key="14">
    <source>
        <dbReference type="ARBA" id="ARBA00033245"/>
    </source>
</evidence>
<accession>D3Q5N9</accession>
<evidence type="ECO:0000256" key="5">
    <source>
        <dbReference type="ARBA" id="ARBA00022475"/>
    </source>
</evidence>
<dbReference type="PANTHER" id="PTHR12428:SF65">
    <property type="entry name" value="CYTOCHROME C OXIDASE ASSEMBLY PROTEIN COX18, MITOCHONDRIAL"/>
    <property type="match status" value="1"/>
</dbReference>
<evidence type="ECO:0000256" key="12">
    <source>
        <dbReference type="ARBA" id="ARBA00026028"/>
    </source>
</evidence>
<feature type="domain" description="Membrane insertase YidC/Oxa/ALB C-terminal" evidence="19">
    <location>
        <begin position="41"/>
        <end position="269"/>
    </location>
</feature>
<evidence type="ECO:0000256" key="6">
    <source>
        <dbReference type="ARBA" id="ARBA00022692"/>
    </source>
</evidence>
<dbReference type="Proteomes" id="UP000000844">
    <property type="component" value="Chromosome"/>
</dbReference>
<proteinExistence type="inferred from homology"/>
<evidence type="ECO:0000256" key="18">
    <source>
        <dbReference type="SAM" id="Phobius"/>
    </source>
</evidence>
<gene>
    <name evidence="20" type="ordered locus">Snas_6484</name>
</gene>
<protein>
    <recommendedName>
        <fullName evidence="3">Membrane protein insertase YidC</fullName>
    </recommendedName>
    <alternativeName>
        <fullName evidence="15">Foldase YidC</fullName>
    </alternativeName>
    <alternativeName>
        <fullName evidence="14">Membrane integrase YidC</fullName>
    </alternativeName>
    <alternativeName>
        <fullName evidence="13">Membrane protein YidC</fullName>
    </alternativeName>
</protein>
<evidence type="ECO:0000256" key="7">
    <source>
        <dbReference type="ARBA" id="ARBA00022927"/>
    </source>
</evidence>
<dbReference type="RefSeq" id="WP_013021670.1">
    <property type="nucleotide sequence ID" value="NC_013947.1"/>
</dbReference>